<protein>
    <submittedName>
        <fullName evidence="6">Uncharacterized protein</fullName>
    </submittedName>
</protein>
<reference evidence="6" key="1">
    <citation type="journal article" date="2018" name="DNA Res.">
        <title>Multiple hybrid de novo genome assembly of finger millet, an orphan allotetraploid crop.</title>
        <authorList>
            <person name="Hatakeyama M."/>
            <person name="Aluri S."/>
            <person name="Balachadran M.T."/>
            <person name="Sivarajan S.R."/>
            <person name="Patrignani A."/>
            <person name="Gruter S."/>
            <person name="Poveda L."/>
            <person name="Shimizu-Inatsugi R."/>
            <person name="Baeten J."/>
            <person name="Francoijs K.J."/>
            <person name="Nataraja K.N."/>
            <person name="Reddy Y.A.N."/>
            <person name="Phadnis S."/>
            <person name="Ravikumar R.L."/>
            <person name="Schlapbach R."/>
            <person name="Sreeman S.M."/>
            <person name="Shimizu K.K."/>
        </authorList>
    </citation>
    <scope>NUCLEOTIDE SEQUENCE</scope>
</reference>
<dbReference type="PANTHER" id="PTHR34998">
    <property type="entry name" value="OS04G0357400 PROTEIN-RELATED"/>
    <property type="match status" value="1"/>
</dbReference>
<evidence type="ECO:0000313" key="7">
    <source>
        <dbReference type="Proteomes" id="UP001054889"/>
    </source>
</evidence>
<feature type="signal peptide" evidence="5">
    <location>
        <begin position="1"/>
        <end position="20"/>
    </location>
</feature>
<keyword evidence="3 5" id="KW-0732">Signal</keyword>
<comment type="similarity">
    <text evidence="1">Belongs to the plant rapid alkalinization factor (RALF) family.</text>
</comment>
<dbReference type="EMBL" id="BQKI01000011">
    <property type="protein sequence ID" value="GJN04339.1"/>
    <property type="molecule type" value="Genomic_DNA"/>
</dbReference>
<keyword evidence="2" id="KW-0372">Hormone</keyword>
<comment type="caution">
    <text evidence="6">The sequence shown here is derived from an EMBL/GenBank/DDBJ whole genome shotgun (WGS) entry which is preliminary data.</text>
</comment>
<gene>
    <name evidence="6" type="primary">ga21882</name>
    <name evidence="6" type="ORF">PR202_ga21882</name>
</gene>
<organism evidence="6 7">
    <name type="scientific">Eleusine coracana subsp. coracana</name>
    <dbReference type="NCBI Taxonomy" id="191504"/>
    <lineage>
        <taxon>Eukaryota</taxon>
        <taxon>Viridiplantae</taxon>
        <taxon>Streptophyta</taxon>
        <taxon>Embryophyta</taxon>
        <taxon>Tracheophyta</taxon>
        <taxon>Spermatophyta</taxon>
        <taxon>Magnoliopsida</taxon>
        <taxon>Liliopsida</taxon>
        <taxon>Poales</taxon>
        <taxon>Poaceae</taxon>
        <taxon>PACMAD clade</taxon>
        <taxon>Chloridoideae</taxon>
        <taxon>Cynodonteae</taxon>
        <taxon>Eleusininae</taxon>
        <taxon>Eleusine</taxon>
    </lineage>
</organism>
<evidence type="ECO:0000256" key="3">
    <source>
        <dbReference type="ARBA" id="ARBA00022729"/>
    </source>
</evidence>
<sequence>MNRRLCILLFAATLLVAAYGVATAAASSSAGAAAMPSLHALRRVEDDALMMSSFAEGEDEAAYPKRRVLQGGGHISYNTLGANKAACYGSCAARGQPYKPGCLQIYQCRG</sequence>
<keyword evidence="7" id="KW-1185">Reference proteome</keyword>
<dbReference type="PANTHER" id="PTHR34998:SF1">
    <property type="entry name" value="EXPRESSED PROTEIN"/>
    <property type="match status" value="1"/>
</dbReference>
<evidence type="ECO:0000256" key="4">
    <source>
        <dbReference type="ARBA" id="ARBA00023157"/>
    </source>
</evidence>
<evidence type="ECO:0000256" key="2">
    <source>
        <dbReference type="ARBA" id="ARBA00022702"/>
    </source>
</evidence>
<keyword evidence="4" id="KW-1015">Disulfide bond</keyword>
<feature type="chain" id="PRO_5043977602" evidence="5">
    <location>
        <begin position="21"/>
        <end position="110"/>
    </location>
</feature>
<evidence type="ECO:0000256" key="1">
    <source>
        <dbReference type="ARBA" id="ARBA00009178"/>
    </source>
</evidence>
<evidence type="ECO:0000313" key="6">
    <source>
        <dbReference type="EMBL" id="GJN04339.1"/>
    </source>
</evidence>
<reference evidence="6" key="2">
    <citation type="submission" date="2021-12" db="EMBL/GenBank/DDBJ databases">
        <title>Resequencing data analysis of finger millet.</title>
        <authorList>
            <person name="Hatakeyama M."/>
            <person name="Aluri S."/>
            <person name="Balachadran M.T."/>
            <person name="Sivarajan S.R."/>
            <person name="Poveda L."/>
            <person name="Shimizu-Inatsugi R."/>
            <person name="Schlapbach R."/>
            <person name="Sreeman S.M."/>
            <person name="Shimizu K.K."/>
        </authorList>
    </citation>
    <scope>NUCLEOTIDE SEQUENCE</scope>
</reference>
<proteinExistence type="inferred from homology"/>
<evidence type="ECO:0000256" key="5">
    <source>
        <dbReference type="SAM" id="SignalP"/>
    </source>
</evidence>
<name>A0AAV5D240_ELECO</name>
<dbReference type="Pfam" id="PF05498">
    <property type="entry name" value="RALF"/>
    <property type="match status" value="1"/>
</dbReference>
<dbReference type="InterPro" id="IPR008801">
    <property type="entry name" value="RALF"/>
</dbReference>
<dbReference type="GO" id="GO:0005179">
    <property type="term" value="F:hormone activity"/>
    <property type="evidence" value="ECO:0007669"/>
    <property type="project" value="UniProtKB-KW"/>
</dbReference>
<dbReference type="AlphaFoldDB" id="A0AAV5D240"/>
<accession>A0AAV5D240</accession>
<dbReference type="Proteomes" id="UP001054889">
    <property type="component" value="Unassembled WGS sequence"/>
</dbReference>